<protein>
    <submittedName>
        <fullName evidence="1">Phytanoyl-CoA dioxygenase family protein</fullName>
    </submittedName>
</protein>
<keyword evidence="1" id="KW-0560">Oxidoreductase</keyword>
<comment type="caution">
    <text evidence="1">The sequence shown here is derived from an EMBL/GenBank/DDBJ whole genome shotgun (WGS) entry which is preliminary data.</text>
</comment>
<dbReference type="Proteomes" id="UP000323732">
    <property type="component" value="Unassembled WGS sequence"/>
</dbReference>
<dbReference type="RefSeq" id="WP_148950779.1">
    <property type="nucleotide sequence ID" value="NZ_VTES01000006.1"/>
</dbReference>
<dbReference type="GO" id="GO:0016706">
    <property type="term" value="F:2-oxoglutarate-dependent dioxygenase activity"/>
    <property type="evidence" value="ECO:0007669"/>
    <property type="project" value="UniProtKB-ARBA"/>
</dbReference>
<dbReference type="Pfam" id="PF05721">
    <property type="entry name" value="PhyH"/>
    <property type="match status" value="1"/>
</dbReference>
<organism evidence="1 2">
    <name type="scientific">Bacillus infantis</name>
    <dbReference type="NCBI Taxonomy" id="324767"/>
    <lineage>
        <taxon>Bacteria</taxon>
        <taxon>Bacillati</taxon>
        <taxon>Bacillota</taxon>
        <taxon>Bacilli</taxon>
        <taxon>Bacillales</taxon>
        <taxon>Bacillaceae</taxon>
        <taxon>Bacillus</taxon>
    </lineage>
</organism>
<gene>
    <name evidence="1" type="ORF">FZD47_20710</name>
</gene>
<dbReference type="PANTHER" id="PTHR20883:SF48">
    <property type="entry name" value="ECTOINE DIOXYGENASE"/>
    <property type="match status" value="1"/>
</dbReference>
<dbReference type="GO" id="GO:0005506">
    <property type="term" value="F:iron ion binding"/>
    <property type="evidence" value="ECO:0007669"/>
    <property type="project" value="UniProtKB-ARBA"/>
</dbReference>
<dbReference type="AlphaFoldDB" id="A0A5D4SF72"/>
<keyword evidence="1" id="KW-0223">Dioxygenase</keyword>
<dbReference type="Gene3D" id="2.60.120.620">
    <property type="entry name" value="q2cbj1_9rhob like domain"/>
    <property type="match status" value="1"/>
</dbReference>
<name>A0A5D4SF72_9BACI</name>
<evidence type="ECO:0000313" key="1">
    <source>
        <dbReference type="EMBL" id="TYS60632.1"/>
    </source>
</evidence>
<sequence length="277" mass="31964">MNYGWITEEQKTKFEEEGYLVVKGVYSIEAINMLIQTFEKEWLKLAADGKIIQAPNRPLNSLYPRLRDYHRDNKAITDFILNKKAVEILEELIEEEPLVVQTSYYFKAPGSSGLPMHQDNYSIGAIPDTTYAMWVSLDPSDQENGGLKLVPKTHISSISSPEEVHEKESVYRKKISVPAGYKEVEINTEPGDVVIFNGNVLHGSSDNISKDRFRRALVTHYVKSNVEKITLNYNFLIDKNGRRVRRKFNSKPQVIETKDNFFEFTSAKYYDQIIKRD</sequence>
<proteinExistence type="predicted"/>
<dbReference type="InterPro" id="IPR008775">
    <property type="entry name" value="Phytyl_CoA_dOase-like"/>
</dbReference>
<dbReference type="EMBL" id="VTES01000006">
    <property type="protein sequence ID" value="TYS60632.1"/>
    <property type="molecule type" value="Genomic_DNA"/>
</dbReference>
<dbReference type="SUPFAM" id="SSF51197">
    <property type="entry name" value="Clavaminate synthase-like"/>
    <property type="match status" value="1"/>
</dbReference>
<accession>A0A5D4SF72</accession>
<dbReference type="PANTHER" id="PTHR20883">
    <property type="entry name" value="PHYTANOYL-COA DIOXYGENASE DOMAIN CONTAINING 1"/>
    <property type="match status" value="1"/>
</dbReference>
<evidence type="ECO:0000313" key="2">
    <source>
        <dbReference type="Proteomes" id="UP000323732"/>
    </source>
</evidence>
<reference evidence="1 2" key="1">
    <citation type="submission" date="2019-08" db="EMBL/GenBank/DDBJ databases">
        <title>Bacillus genomes from the desert of Cuatro Cienegas, Coahuila.</title>
        <authorList>
            <person name="Olmedo-Alvarez G."/>
        </authorList>
    </citation>
    <scope>NUCLEOTIDE SEQUENCE [LARGE SCALE GENOMIC DNA]</scope>
    <source>
        <strain evidence="1 2">CH37_1T</strain>
    </source>
</reference>